<proteinExistence type="predicted"/>
<protein>
    <submittedName>
        <fullName evidence="2">Uncharacterized protein</fullName>
    </submittedName>
</protein>
<accession>A0A0E9U1A4</accession>
<reference evidence="2" key="2">
    <citation type="journal article" date="2015" name="Fish Shellfish Immunol.">
        <title>Early steps in the European eel (Anguilla anguilla)-Vibrio vulnificus interaction in the gills: Role of the RtxA13 toxin.</title>
        <authorList>
            <person name="Callol A."/>
            <person name="Pajuelo D."/>
            <person name="Ebbesson L."/>
            <person name="Teles M."/>
            <person name="MacKenzie S."/>
            <person name="Amaro C."/>
        </authorList>
    </citation>
    <scope>NUCLEOTIDE SEQUENCE</scope>
</reference>
<dbReference type="EMBL" id="GBXM01049617">
    <property type="protein sequence ID" value="JAH58960.1"/>
    <property type="molecule type" value="Transcribed_RNA"/>
</dbReference>
<dbReference type="AlphaFoldDB" id="A0A0E9U1A4"/>
<evidence type="ECO:0000256" key="1">
    <source>
        <dbReference type="SAM" id="MobiDB-lite"/>
    </source>
</evidence>
<feature type="region of interest" description="Disordered" evidence="1">
    <location>
        <begin position="1"/>
        <end position="22"/>
    </location>
</feature>
<name>A0A0E9U1A4_ANGAN</name>
<reference evidence="2" key="1">
    <citation type="submission" date="2014-11" db="EMBL/GenBank/DDBJ databases">
        <authorList>
            <person name="Amaro Gonzalez C."/>
        </authorList>
    </citation>
    <scope>NUCLEOTIDE SEQUENCE</scope>
</reference>
<sequence length="22" mass="2519">MKSDRSMDNPVNFNGEFTADSR</sequence>
<organism evidence="2">
    <name type="scientific">Anguilla anguilla</name>
    <name type="common">European freshwater eel</name>
    <name type="synonym">Muraena anguilla</name>
    <dbReference type="NCBI Taxonomy" id="7936"/>
    <lineage>
        <taxon>Eukaryota</taxon>
        <taxon>Metazoa</taxon>
        <taxon>Chordata</taxon>
        <taxon>Craniata</taxon>
        <taxon>Vertebrata</taxon>
        <taxon>Euteleostomi</taxon>
        <taxon>Actinopterygii</taxon>
        <taxon>Neopterygii</taxon>
        <taxon>Teleostei</taxon>
        <taxon>Anguilliformes</taxon>
        <taxon>Anguillidae</taxon>
        <taxon>Anguilla</taxon>
    </lineage>
</organism>
<evidence type="ECO:0000313" key="2">
    <source>
        <dbReference type="EMBL" id="JAH58960.1"/>
    </source>
</evidence>